<reference evidence="1" key="1">
    <citation type="submission" date="2021-03" db="EMBL/GenBank/DDBJ databases">
        <title>Evolutionary priming and transition to the ectomycorrhizal habit in an iconic lineage of mushroom-forming fungi: is preadaptation a requirement?</title>
        <authorList>
            <consortium name="DOE Joint Genome Institute"/>
            <person name="Looney B.P."/>
            <person name="Miyauchi S."/>
            <person name="Morin E."/>
            <person name="Drula E."/>
            <person name="Courty P.E."/>
            <person name="Chicoki N."/>
            <person name="Fauchery L."/>
            <person name="Kohler A."/>
            <person name="Kuo A."/>
            <person name="LaButti K."/>
            <person name="Pangilinan J."/>
            <person name="Lipzen A."/>
            <person name="Riley R."/>
            <person name="Andreopoulos W."/>
            <person name="He G."/>
            <person name="Johnson J."/>
            <person name="Barry K.W."/>
            <person name="Grigoriev I.V."/>
            <person name="Nagy L."/>
            <person name="Hibbett D."/>
            <person name="Henrissat B."/>
            <person name="Matheny P.B."/>
            <person name="Labbe J."/>
            <person name="Martin A.F."/>
        </authorList>
    </citation>
    <scope>NUCLEOTIDE SEQUENCE</scope>
    <source>
        <strain evidence="1">BPL698</strain>
    </source>
</reference>
<evidence type="ECO:0000313" key="2">
    <source>
        <dbReference type="Proteomes" id="UP001207468"/>
    </source>
</evidence>
<name>A0ACC0TSD5_9AGAM</name>
<evidence type="ECO:0000313" key="1">
    <source>
        <dbReference type="EMBL" id="KAI9441124.1"/>
    </source>
</evidence>
<dbReference type="Proteomes" id="UP001207468">
    <property type="component" value="Unassembled WGS sequence"/>
</dbReference>
<gene>
    <name evidence="1" type="ORF">F5148DRAFT_821463</name>
</gene>
<keyword evidence="2" id="KW-1185">Reference proteome</keyword>
<proteinExistence type="predicted"/>
<comment type="caution">
    <text evidence="1">The sequence shown here is derived from an EMBL/GenBank/DDBJ whole genome shotgun (WGS) entry which is preliminary data.</text>
</comment>
<organism evidence="1 2">
    <name type="scientific">Russula earlei</name>
    <dbReference type="NCBI Taxonomy" id="71964"/>
    <lineage>
        <taxon>Eukaryota</taxon>
        <taxon>Fungi</taxon>
        <taxon>Dikarya</taxon>
        <taxon>Basidiomycota</taxon>
        <taxon>Agaricomycotina</taxon>
        <taxon>Agaricomycetes</taxon>
        <taxon>Russulales</taxon>
        <taxon>Russulaceae</taxon>
        <taxon>Russula</taxon>
    </lineage>
</organism>
<dbReference type="EMBL" id="JAGFNK010000747">
    <property type="protein sequence ID" value="KAI9441124.1"/>
    <property type="molecule type" value="Genomic_DNA"/>
</dbReference>
<sequence length="92" mass="10581">MLGLWNRRLGAFLLAFVPSYMWMTTLPPRPWMRGLIAWVRSIVPSYPLLGVGSSGPFGSQFRPCIVNIRICHRSFRRRTLASHVQHISSTRL</sequence>
<accession>A0ACC0TSD5</accession>
<protein>
    <submittedName>
        <fullName evidence="1">Uncharacterized protein</fullName>
    </submittedName>
</protein>